<comment type="caution">
    <text evidence="5">The sequence shown here is derived from an EMBL/GenBank/DDBJ whole genome shotgun (WGS) entry which is preliminary data.</text>
</comment>
<dbReference type="SUPFAM" id="SSF46689">
    <property type="entry name" value="Homeodomain-like"/>
    <property type="match status" value="2"/>
</dbReference>
<dbReference type="GO" id="GO:0003700">
    <property type="term" value="F:DNA-binding transcription factor activity"/>
    <property type="evidence" value="ECO:0007669"/>
    <property type="project" value="InterPro"/>
</dbReference>
<dbReference type="PANTHER" id="PTHR43280">
    <property type="entry name" value="ARAC-FAMILY TRANSCRIPTIONAL REGULATOR"/>
    <property type="match status" value="1"/>
</dbReference>
<dbReference type="Pfam" id="PF02311">
    <property type="entry name" value="AraC_binding"/>
    <property type="match status" value="1"/>
</dbReference>
<dbReference type="AlphaFoldDB" id="A0A2K2FLD1"/>
<gene>
    <name evidence="5" type="ORF">CDQ84_08295</name>
</gene>
<evidence type="ECO:0000256" key="1">
    <source>
        <dbReference type="ARBA" id="ARBA00023015"/>
    </source>
</evidence>
<dbReference type="Pfam" id="PF12833">
    <property type="entry name" value="HTH_18"/>
    <property type="match status" value="1"/>
</dbReference>
<dbReference type="GO" id="GO:0043565">
    <property type="term" value="F:sequence-specific DNA binding"/>
    <property type="evidence" value="ECO:0007669"/>
    <property type="project" value="InterPro"/>
</dbReference>
<dbReference type="InterPro" id="IPR018060">
    <property type="entry name" value="HTH_AraC"/>
</dbReference>
<keyword evidence="1" id="KW-0805">Transcription regulation</keyword>
<sequence>MRCIMSKTIFPLITEEEKKLPFFVTSVGISENQDHMVRPSGCGDYHWLHCVKGSGMLKIDGGEHLISENTGFFFYPRIPHEYYPLEEPWETHWLTFNGYAVHELMELLKLTDWEVFSLSDIQAVENLMEGIYVSLQSSKAVKGFETSVLLYKFLIEVKNHIDPVNSTNKYPKYNQLQPVISYMEQNYSKDITLKELSELIDITPYHLCRIFKQTFNMRPFTYLTRLRVQKAKEMMLESVHEPIREIGKRAGYNDASYFCSIFKEHEGLTPSEFRRMHGNGQG</sequence>
<dbReference type="InterPro" id="IPR037923">
    <property type="entry name" value="HTH-like"/>
</dbReference>
<feature type="domain" description="HTH araC/xylS-type" evidence="4">
    <location>
        <begin position="177"/>
        <end position="276"/>
    </location>
</feature>
<dbReference type="Proteomes" id="UP000236151">
    <property type="component" value="Unassembled WGS sequence"/>
</dbReference>
<dbReference type="InterPro" id="IPR003313">
    <property type="entry name" value="AraC-bd"/>
</dbReference>
<dbReference type="EMBL" id="NIOJ01000017">
    <property type="protein sequence ID" value="PNT99570.1"/>
    <property type="molecule type" value="Genomic_DNA"/>
</dbReference>
<dbReference type="SUPFAM" id="SSF51215">
    <property type="entry name" value="Regulatory protein AraC"/>
    <property type="match status" value="1"/>
</dbReference>
<dbReference type="Gene3D" id="1.10.10.60">
    <property type="entry name" value="Homeodomain-like"/>
    <property type="match status" value="2"/>
</dbReference>
<keyword evidence="3" id="KW-0804">Transcription</keyword>
<keyword evidence="6" id="KW-1185">Reference proteome</keyword>
<keyword evidence="2" id="KW-0238">DNA-binding</keyword>
<dbReference type="SMART" id="SM00342">
    <property type="entry name" value="HTH_ARAC"/>
    <property type="match status" value="1"/>
</dbReference>
<dbReference type="PRINTS" id="PR00032">
    <property type="entry name" value="HTHARAC"/>
</dbReference>
<evidence type="ECO:0000313" key="6">
    <source>
        <dbReference type="Proteomes" id="UP000236151"/>
    </source>
</evidence>
<proteinExistence type="predicted"/>
<dbReference type="InterPro" id="IPR020449">
    <property type="entry name" value="Tscrpt_reg_AraC-type_HTH"/>
</dbReference>
<evidence type="ECO:0000256" key="3">
    <source>
        <dbReference type="ARBA" id="ARBA00023163"/>
    </source>
</evidence>
<protein>
    <recommendedName>
        <fullName evidence="4">HTH araC/xylS-type domain-containing protein</fullName>
    </recommendedName>
</protein>
<evidence type="ECO:0000259" key="4">
    <source>
        <dbReference type="PROSITE" id="PS01124"/>
    </source>
</evidence>
<evidence type="ECO:0000313" key="5">
    <source>
        <dbReference type="EMBL" id="PNT99570.1"/>
    </source>
</evidence>
<reference evidence="5 6" key="1">
    <citation type="submission" date="2017-06" db="EMBL/GenBank/DDBJ databases">
        <title>Investigating the central metabolism of Clostridium thermosuccinogenes.</title>
        <authorList>
            <person name="Koendjbiharie J.G."/>
            <person name="van Kranenburg R."/>
        </authorList>
    </citation>
    <scope>NUCLEOTIDE SEQUENCE [LARGE SCALE GENOMIC DNA]</scope>
    <source>
        <strain evidence="5 6">DSM 5806</strain>
    </source>
</reference>
<dbReference type="KEGG" id="cthd:CDO33_09535"/>
<dbReference type="Gene3D" id="2.60.120.280">
    <property type="entry name" value="Regulatory protein AraC"/>
    <property type="match status" value="1"/>
</dbReference>
<organism evidence="5 6">
    <name type="scientific">Clostridium thermosuccinogenes</name>
    <dbReference type="NCBI Taxonomy" id="84032"/>
    <lineage>
        <taxon>Bacteria</taxon>
        <taxon>Bacillati</taxon>
        <taxon>Bacillota</taxon>
        <taxon>Clostridia</taxon>
        <taxon>Eubacteriales</taxon>
        <taxon>Clostridiaceae</taxon>
        <taxon>Clostridium</taxon>
    </lineage>
</organism>
<dbReference type="PROSITE" id="PS01124">
    <property type="entry name" value="HTH_ARAC_FAMILY_2"/>
    <property type="match status" value="1"/>
</dbReference>
<accession>A0A2K2FLD1</accession>
<dbReference type="PANTHER" id="PTHR43280:SF28">
    <property type="entry name" value="HTH-TYPE TRANSCRIPTIONAL ACTIVATOR RHAS"/>
    <property type="match status" value="1"/>
</dbReference>
<evidence type="ECO:0000256" key="2">
    <source>
        <dbReference type="ARBA" id="ARBA00023125"/>
    </source>
</evidence>
<dbReference type="InterPro" id="IPR009057">
    <property type="entry name" value="Homeodomain-like_sf"/>
</dbReference>
<name>A0A2K2FLD1_9CLOT</name>